<comment type="caution">
    <text evidence="1">The sequence shown here is derived from an EMBL/GenBank/DDBJ whole genome shotgun (WGS) entry which is preliminary data.</text>
</comment>
<name>A0A7J5TV64_9BACT</name>
<accession>A0A7J5TV64</accession>
<organism evidence="1 2">
    <name type="scientific">Rudanella paleaurantiibacter</name>
    <dbReference type="NCBI Taxonomy" id="2614655"/>
    <lineage>
        <taxon>Bacteria</taxon>
        <taxon>Pseudomonadati</taxon>
        <taxon>Bacteroidota</taxon>
        <taxon>Cytophagia</taxon>
        <taxon>Cytophagales</taxon>
        <taxon>Cytophagaceae</taxon>
        <taxon>Rudanella</taxon>
    </lineage>
</organism>
<sequence>MKYLLEDGSGVVEAATPAELINQLKDGGRFTAEQTIQEYMDEFAVRFTEFYGGRAPRTDSPDNFIADLEEQGWLKKVE</sequence>
<keyword evidence="2" id="KW-1185">Reference proteome</keyword>
<dbReference type="RefSeq" id="WP_152125984.1">
    <property type="nucleotide sequence ID" value="NZ_WELI01000009.1"/>
</dbReference>
<dbReference type="AlphaFoldDB" id="A0A7J5TV64"/>
<proteinExistence type="predicted"/>
<evidence type="ECO:0000313" key="2">
    <source>
        <dbReference type="Proteomes" id="UP000488299"/>
    </source>
</evidence>
<reference evidence="1 2" key="1">
    <citation type="submission" date="2019-10" db="EMBL/GenBank/DDBJ databases">
        <title>Rudanella paleaurantiibacter sp. nov., isolated from sludge.</title>
        <authorList>
            <person name="Xu S.Q."/>
        </authorList>
    </citation>
    <scope>NUCLEOTIDE SEQUENCE [LARGE SCALE GENOMIC DNA]</scope>
    <source>
        <strain evidence="1 2">HX-22-17</strain>
    </source>
</reference>
<dbReference type="Proteomes" id="UP000488299">
    <property type="component" value="Unassembled WGS sequence"/>
</dbReference>
<dbReference type="EMBL" id="WELI01000009">
    <property type="protein sequence ID" value="KAB7728034.1"/>
    <property type="molecule type" value="Genomic_DNA"/>
</dbReference>
<protein>
    <submittedName>
        <fullName evidence="1">Uncharacterized protein</fullName>
    </submittedName>
</protein>
<gene>
    <name evidence="1" type="ORF">F5984_19970</name>
</gene>
<evidence type="ECO:0000313" key="1">
    <source>
        <dbReference type="EMBL" id="KAB7728034.1"/>
    </source>
</evidence>